<dbReference type="AlphaFoldDB" id="A0AAC8ZGS7"/>
<feature type="transmembrane region" description="Helical" evidence="1">
    <location>
        <begin position="36"/>
        <end position="54"/>
    </location>
</feature>
<proteinExistence type="predicted"/>
<dbReference type="KEGG" id="lko:ABN16_04545"/>
<feature type="transmembrane region" description="Helical" evidence="1">
    <location>
        <begin position="60"/>
        <end position="78"/>
    </location>
</feature>
<accession>A0AAC8ZGS7</accession>
<feature type="transmembrane region" description="Helical" evidence="1">
    <location>
        <begin position="6"/>
        <end position="24"/>
    </location>
</feature>
<keyword evidence="1" id="KW-0472">Membrane</keyword>
<evidence type="ECO:0000313" key="3">
    <source>
        <dbReference type="Proteomes" id="UP000036000"/>
    </source>
</evidence>
<organism evidence="2 3">
    <name type="scientific">Levilactobacillus koreensis</name>
    <dbReference type="NCBI Taxonomy" id="637971"/>
    <lineage>
        <taxon>Bacteria</taxon>
        <taxon>Bacillati</taxon>
        <taxon>Bacillota</taxon>
        <taxon>Bacilli</taxon>
        <taxon>Lactobacillales</taxon>
        <taxon>Lactobacillaceae</taxon>
        <taxon>Levilactobacillus</taxon>
    </lineage>
</organism>
<name>A0AAC8ZGS7_9LACO</name>
<evidence type="ECO:0000256" key="1">
    <source>
        <dbReference type="SAM" id="Phobius"/>
    </source>
</evidence>
<dbReference type="EMBL" id="CP012033">
    <property type="protein sequence ID" value="AKP64334.1"/>
    <property type="molecule type" value="Genomic_DNA"/>
</dbReference>
<keyword evidence="1" id="KW-1133">Transmembrane helix</keyword>
<reference evidence="2 3" key="1">
    <citation type="submission" date="2015-07" db="EMBL/GenBank/DDBJ databases">
        <title>Lactobacillus korensis/26-25/ whole genome sequencing.</title>
        <authorList>
            <person name="Kim M.K."/>
            <person name="Im W.-T."/>
            <person name="Srinivasan S."/>
            <person name="Lee J.-J."/>
        </authorList>
    </citation>
    <scope>NUCLEOTIDE SEQUENCE [LARGE SCALE GENOMIC DNA]</scope>
    <source>
        <strain evidence="2 3">26-25</strain>
    </source>
</reference>
<gene>
    <name evidence="2" type="ORF">ABN16_04545</name>
</gene>
<keyword evidence="3" id="KW-1185">Reference proteome</keyword>
<keyword evidence="1" id="KW-0812">Transmembrane</keyword>
<protein>
    <submittedName>
        <fullName evidence="2">Uncharacterized protein</fullName>
    </submittedName>
</protein>
<sequence length="92" mass="10848">MWLRAVGLLLLLSFMILLVRPLLLKKADGQRKWLDALGLVTFLLVTVMINVPLFGWNLYTLIWVLVINMIAYFVLMLINRYKHKKLSRFNTK</sequence>
<evidence type="ECO:0000313" key="2">
    <source>
        <dbReference type="EMBL" id="AKP64334.1"/>
    </source>
</evidence>
<dbReference type="RefSeq" id="WP_048733269.1">
    <property type="nucleotide sequence ID" value="NZ_CP012033.1"/>
</dbReference>
<dbReference type="Proteomes" id="UP000036000">
    <property type="component" value="Chromosome"/>
</dbReference>